<keyword evidence="3" id="KW-0597">Phosphoprotein</keyword>
<protein>
    <recommendedName>
        <fullName evidence="1">non-specific serine/threonine protein kinase</fullName>
        <ecNumber evidence="1">2.7.11.1</ecNumber>
    </recommendedName>
</protein>
<keyword evidence="5 8" id="KW-0547">Nucleotide-binding</keyword>
<dbReference type="PROSITE" id="PS50011">
    <property type="entry name" value="PROTEIN_KINASE_DOM"/>
    <property type="match status" value="1"/>
</dbReference>
<dbReference type="PANTHER" id="PTHR43289:SF6">
    <property type="entry name" value="SERINE_THREONINE-PROTEIN KINASE NEKL-3"/>
    <property type="match status" value="1"/>
</dbReference>
<evidence type="ECO:0000256" key="7">
    <source>
        <dbReference type="ARBA" id="ARBA00022840"/>
    </source>
</evidence>
<dbReference type="Pfam" id="PF00498">
    <property type="entry name" value="FHA"/>
    <property type="match status" value="1"/>
</dbReference>
<keyword evidence="7 8" id="KW-0067">ATP-binding</keyword>
<evidence type="ECO:0000256" key="4">
    <source>
        <dbReference type="ARBA" id="ARBA00022679"/>
    </source>
</evidence>
<evidence type="ECO:0000256" key="5">
    <source>
        <dbReference type="ARBA" id="ARBA00022741"/>
    </source>
</evidence>
<dbReference type="InterPro" id="IPR011009">
    <property type="entry name" value="Kinase-like_dom_sf"/>
</dbReference>
<dbReference type="PANTHER" id="PTHR43289">
    <property type="entry name" value="MITOGEN-ACTIVATED PROTEIN KINASE KINASE KINASE 20-RELATED"/>
    <property type="match status" value="1"/>
</dbReference>
<feature type="domain" description="Protein kinase" evidence="10">
    <location>
        <begin position="184"/>
        <end position="450"/>
    </location>
</feature>
<sequence length="453" mass="49590">MPRPAAVTLTVVQGQLEQTEFAFEERTTCLMGRAGDCHPRLPDDDYHRTVSRHHCLLDINPPDACIRDFGSRNGTYLNGHKIGQRDEGQTPEQGAATAFREHRLSDGDELRIGRTVFRITIRGEQSGPAVVRCVSCGREESAEPGARPGDHLCATCRTEPQAAAELLLDLARTGDGELQGISGYRLLRELGRGGMGAVYLARHQATGREVALKVMLPRVATNQVARTRFLREVLVTQDLRHPNIATLHDAGFANGTFYLTTEFCTGGSLDRFHACRGDRLPVPEAVRLYAQALEGLEHAHARSVIHRDISPSNILLHQEAGGPPTARISDFGIAKAFDLAGLSGLTRTGATAGKPSFVPRQQVVDFRRATPAMDLWSLAASLYWTLTGDVPRDFTSDQDPWLLVLRAPAVPIRERAPHIPHALAEVIDHALTEEPRIGFETCADLRQALLAAL</sequence>
<comment type="caution">
    <text evidence="11">The sequence shown here is derived from an EMBL/GenBank/DDBJ whole genome shotgun (WGS) entry which is preliminary data.</text>
</comment>
<dbReference type="GO" id="GO:0016301">
    <property type="term" value="F:kinase activity"/>
    <property type="evidence" value="ECO:0007669"/>
    <property type="project" value="UniProtKB-KW"/>
</dbReference>
<dbReference type="Gene3D" id="3.30.200.20">
    <property type="entry name" value="Phosphorylase Kinase, domain 1"/>
    <property type="match status" value="1"/>
</dbReference>
<dbReference type="InterPro" id="IPR017441">
    <property type="entry name" value="Protein_kinase_ATP_BS"/>
</dbReference>
<organism evidence="11 12">
    <name type="scientific">Kitasatospora cinereorecta</name>
    <dbReference type="NCBI Taxonomy" id="285560"/>
    <lineage>
        <taxon>Bacteria</taxon>
        <taxon>Bacillati</taxon>
        <taxon>Actinomycetota</taxon>
        <taxon>Actinomycetes</taxon>
        <taxon>Kitasatosporales</taxon>
        <taxon>Streptomycetaceae</taxon>
        <taxon>Kitasatospora</taxon>
    </lineage>
</organism>
<accession>A0ABW0V1S9</accession>
<proteinExistence type="predicted"/>
<evidence type="ECO:0000256" key="2">
    <source>
        <dbReference type="ARBA" id="ARBA00022527"/>
    </source>
</evidence>
<dbReference type="CDD" id="cd14014">
    <property type="entry name" value="STKc_PknB_like"/>
    <property type="match status" value="1"/>
</dbReference>
<evidence type="ECO:0000256" key="6">
    <source>
        <dbReference type="ARBA" id="ARBA00022777"/>
    </source>
</evidence>
<dbReference type="EC" id="2.7.11.1" evidence="1"/>
<dbReference type="EMBL" id="JBHSOC010000001">
    <property type="protein sequence ID" value="MFC5639840.1"/>
    <property type="molecule type" value="Genomic_DNA"/>
</dbReference>
<gene>
    <name evidence="11" type="ORF">ACFPZF_00505</name>
</gene>
<dbReference type="Gene3D" id="2.60.200.20">
    <property type="match status" value="1"/>
</dbReference>
<dbReference type="SUPFAM" id="SSF56112">
    <property type="entry name" value="Protein kinase-like (PK-like)"/>
    <property type="match status" value="1"/>
</dbReference>
<keyword evidence="4" id="KW-0808">Transferase</keyword>
<evidence type="ECO:0000259" key="10">
    <source>
        <dbReference type="PROSITE" id="PS50011"/>
    </source>
</evidence>
<dbReference type="Proteomes" id="UP001596066">
    <property type="component" value="Unassembled WGS sequence"/>
</dbReference>
<dbReference type="Pfam" id="PF00069">
    <property type="entry name" value="Pkinase"/>
    <property type="match status" value="1"/>
</dbReference>
<dbReference type="Gene3D" id="1.10.510.10">
    <property type="entry name" value="Transferase(Phosphotransferase) domain 1"/>
    <property type="match status" value="1"/>
</dbReference>
<evidence type="ECO:0000259" key="9">
    <source>
        <dbReference type="PROSITE" id="PS50006"/>
    </source>
</evidence>
<dbReference type="PROSITE" id="PS50006">
    <property type="entry name" value="FHA_DOMAIN"/>
    <property type="match status" value="1"/>
</dbReference>
<keyword evidence="12" id="KW-1185">Reference proteome</keyword>
<evidence type="ECO:0000256" key="1">
    <source>
        <dbReference type="ARBA" id="ARBA00012513"/>
    </source>
</evidence>
<keyword evidence="6 11" id="KW-0418">Kinase</keyword>
<dbReference type="InterPro" id="IPR000719">
    <property type="entry name" value="Prot_kinase_dom"/>
</dbReference>
<dbReference type="SUPFAM" id="SSF49879">
    <property type="entry name" value="SMAD/FHA domain"/>
    <property type="match status" value="1"/>
</dbReference>
<evidence type="ECO:0000313" key="12">
    <source>
        <dbReference type="Proteomes" id="UP001596066"/>
    </source>
</evidence>
<dbReference type="InterPro" id="IPR008984">
    <property type="entry name" value="SMAD_FHA_dom_sf"/>
</dbReference>
<reference evidence="12" key="1">
    <citation type="journal article" date="2019" name="Int. J. Syst. Evol. Microbiol.">
        <title>The Global Catalogue of Microorganisms (GCM) 10K type strain sequencing project: providing services to taxonomists for standard genome sequencing and annotation.</title>
        <authorList>
            <consortium name="The Broad Institute Genomics Platform"/>
            <consortium name="The Broad Institute Genome Sequencing Center for Infectious Disease"/>
            <person name="Wu L."/>
            <person name="Ma J."/>
        </authorList>
    </citation>
    <scope>NUCLEOTIDE SEQUENCE [LARGE SCALE GENOMIC DNA]</scope>
    <source>
        <strain evidence="12">CGMCC 4.1622</strain>
    </source>
</reference>
<name>A0ABW0V1S9_9ACTN</name>
<evidence type="ECO:0000256" key="8">
    <source>
        <dbReference type="PROSITE-ProRule" id="PRU10141"/>
    </source>
</evidence>
<feature type="binding site" evidence="8">
    <location>
        <position position="213"/>
    </location>
    <ligand>
        <name>ATP</name>
        <dbReference type="ChEBI" id="CHEBI:30616"/>
    </ligand>
</feature>
<dbReference type="PROSITE" id="PS00107">
    <property type="entry name" value="PROTEIN_KINASE_ATP"/>
    <property type="match status" value="1"/>
</dbReference>
<keyword evidence="2" id="KW-0723">Serine/threonine-protein kinase</keyword>
<evidence type="ECO:0000256" key="3">
    <source>
        <dbReference type="ARBA" id="ARBA00022553"/>
    </source>
</evidence>
<dbReference type="RefSeq" id="WP_346140972.1">
    <property type="nucleotide sequence ID" value="NZ_BAAAUA010000002.1"/>
</dbReference>
<dbReference type="InterPro" id="IPR008266">
    <property type="entry name" value="Tyr_kinase_AS"/>
</dbReference>
<dbReference type="PROSITE" id="PS00109">
    <property type="entry name" value="PROTEIN_KINASE_TYR"/>
    <property type="match status" value="1"/>
</dbReference>
<dbReference type="SMART" id="SM00240">
    <property type="entry name" value="FHA"/>
    <property type="match status" value="1"/>
</dbReference>
<feature type="domain" description="FHA" evidence="9">
    <location>
        <begin position="29"/>
        <end position="82"/>
    </location>
</feature>
<dbReference type="InterPro" id="IPR000253">
    <property type="entry name" value="FHA_dom"/>
</dbReference>
<evidence type="ECO:0000313" key="11">
    <source>
        <dbReference type="EMBL" id="MFC5639840.1"/>
    </source>
</evidence>